<evidence type="ECO:0000259" key="3">
    <source>
        <dbReference type="Pfam" id="PF18962"/>
    </source>
</evidence>
<keyword evidence="1 2" id="KW-0732">Signal</keyword>
<dbReference type="EMBL" id="JBHTCR010000003">
    <property type="protein sequence ID" value="MFC7346607.1"/>
    <property type="molecule type" value="Genomic_DNA"/>
</dbReference>
<protein>
    <submittedName>
        <fullName evidence="4">T9SS type A sorting domain-containing protein</fullName>
    </submittedName>
</protein>
<evidence type="ECO:0000256" key="2">
    <source>
        <dbReference type="SAM" id="SignalP"/>
    </source>
</evidence>
<gene>
    <name evidence="4" type="ORF">ACFQO9_07775</name>
</gene>
<evidence type="ECO:0000256" key="1">
    <source>
        <dbReference type="ARBA" id="ARBA00022729"/>
    </source>
</evidence>
<feature type="domain" description="Secretion system C-terminal sorting" evidence="3">
    <location>
        <begin position="506"/>
        <end position="572"/>
    </location>
</feature>
<feature type="signal peptide" evidence="2">
    <location>
        <begin position="1"/>
        <end position="21"/>
    </location>
</feature>
<dbReference type="NCBIfam" id="TIGR04183">
    <property type="entry name" value="Por_Secre_tail"/>
    <property type="match status" value="1"/>
</dbReference>
<proteinExistence type="predicted"/>
<reference evidence="5" key="1">
    <citation type="journal article" date="2019" name="Int. J. Syst. Evol. Microbiol.">
        <title>The Global Catalogue of Microorganisms (GCM) 10K type strain sequencing project: providing services to taxonomists for standard genome sequencing and annotation.</title>
        <authorList>
            <consortium name="The Broad Institute Genomics Platform"/>
            <consortium name="The Broad Institute Genome Sequencing Center for Infectious Disease"/>
            <person name="Wu L."/>
            <person name="Ma J."/>
        </authorList>
    </citation>
    <scope>NUCLEOTIDE SEQUENCE [LARGE SCALE GENOMIC DNA]</scope>
    <source>
        <strain evidence="5">CCUG 54781</strain>
    </source>
</reference>
<feature type="chain" id="PRO_5045732426" evidence="2">
    <location>
        <begin position="22"/>
        <end position="573"/>
    </location>
</feature>
<evidence type="ECO:0000313" key="5">
    <source>
        <dbReference type="Proteomes" id="UP001596550"/>
    </source>
</evidence>
<dbReference type="NCBIfam" id="NF045639">
    <property type="entry name" value="GCX_COOH"/>
    <property type="match status" value="1"/>
</dbReference>
<dbReference type="SUPFAM" id="SSF82171">
    <property type="entry name" value="DPP6 N-terminal domain-like"/>
    <property type="match status" value="1"/>
</dbReference>
<accession>A0ABW2LZL1</accession>
<dbReference type="RefSeq" id="WP_378176334.1">
    <property type="nucleotide sequence ID" value="NZ_JBHTCR010000003.1"/>
</dbReference>
<dbReference type="InterPro" id="IPR055015">
    <property type="entry name" value="GCX_COOH"/>
</dbReference>
<sequence>MKIKNYLLLLILSFGSNFLLAQHENDNWLFGNNKWKFDNSPNGFIHTTNLNPYIRYGSSAISDKNTGDLLFYSDGYKIYTKNGTVMTGGSDLFNSNNVTFNTFGNPSDQSSIIIPLPNSNSIYYVFYINGNRKVNDQGTNSDLTTYNYGLRYAIVNMNLGGGLGEVTSKNNVLFANSPTNALTSTVASDGNSYWIISANNGNFLSYKLSSNGLNTNPVISPATHYGNFFKISPNSKKLVTRINRHPTSTLLNGLYLYDFNNINGVVSNQNKINTRNDKSDFHNSIEFSSDSNYIYYIDLDSCLCGPNSPSISYIMQYNISNGNDYYIQNITNGLAASLQRSQNGKIYLILSSHSSNNNEVIFTPAYQWRVINNPNDSSPNIDGIYPQLTNTKNGYSFPQLVSHLENTNICPNNLDINYPITVSQNFQAGQSIIASSIINDGLTVNYKAGNNVNLLPGFYVRASENGLFHSYISPCDGIIENFFKNSNTDVDSIVRETKISSFDLKVFPNPTSTFINIDSGNEKINSWELFDISGRSVLKGNSVQINVQALPKATYLLNININNKTTTKKVIVK</sequence>
<dbReference type="Proteomes" id="UP001596550">
    <property type="component" value="Unassembled WGS sequence"/>
</dbReference>
<comment type="caution">
    <text evidence="4">The sequence shown here is derived from an EMBL/GenBank/DDBJ whole genome shotgun (WGS) entry which is preliminary data.</text>
</comment>
<evidence type="ECO:0000313" key="4">
    <source>
        <dbReference type="EMBL" id="MFC7346607.1"/>
    </source>
</evidence>
<name>A0ABW2LZL1_9FLAO</name>
<dbReference type="InterPro" id="IPR026444">
    <property type="entry name" value="Secre_tail"/>
</dbReference>
<keyword evidence="5" id="KW-1185">Reference proteome</keyword>
<organism evidence="4 5">
    <name type="scientific">Chryseobacterium zhengzhouense</name>
    <dbReference type="NCBI Taxonomy" id="1636086"/>
    <lineage>
        <taxon>Bacteria</taxon>
        <taxon>Pseudomonadati</taxon>
        <taxon>Bacteroidota</taxon>
        <taxon>Flavobacteriia</taxon>
        <taxon>Flavobacteriales</taxon>
        <taxon>Weeksellaceae</taxon>
        <taxon>Chryseobacterium group</taxon>
        <taxon>Chryseobacterium</taxon>
    </lineage>
</organism>
<dbReference type="Pfam" id="PF18962">
    <property type="entry name" value="Por_Secre_tail"/>
    <property type="match status" value="1"/>
</dbReference>